<gene>
    <name evidence="2" type="ORF">K452DRAFT_346951</name>
</gene>
<organism evidence="2 3">
    <name type="scientific">Aplosporella prunicola CBS 121167</name>
    <dbReference type="NCBI Taxonomy" id="1176127"/>
    <lineage>
        <taxon>Eukaryota</taxon>
        <taxon>Fungi</taxon>
        <taxon>Dikarya</taxon>
        <taxon>Ascomycota</taxon>
        <taxon>Pezizomycotina</taxon>
        <taxon>Dothideomycetes</taxon>
        <taxon>Dothideomycetes incertae sedis</taxon>
        <taxon>Botryosphaeriales</taxon>
        <taxon>Aplosporellaceae</taxon>
        <taxon>Aplosporella</taxon>
    </lineage>
</organism>
<feature type="chain" id="PRO_5025500795" evidence="1">
    <location>
        <begin position="21"/>
        <end position="111"/>
    </location>
</feature>
<protein>
    <submittedName>
        <fullName evidence="2">Uncharacterized protein</fullName>
    </submittedName>
</protein>
<accession>A0A6A6BIC9</accession>
<dbReference type="GeneID" id="54302996"/>
<dbReference type="AlphaFoldDB" id="A0A6A6BIC9"/>
<feature type="signal peptide" evidence="1">
    <location>
        <begin position="1"/>
        <end position="20"/>
    </location>
</feature>
<evidence type="ECO:0000313" key="3">
    <source>
        <dbReference type="Proteomes" id="UP000799438"/>
    </source>
</evidence>
<name>A0A6A6BIC9_9PEZI</name>
<dbReference type="RefSeq" id="XP_033398895.1">
    <property type="nucleotide sequence ID" value="XM_033545488.1"/>
</dbReference>
<dbReference type="Proteomes" id="UP000799438">
    <property type="component" value="Unassembled WGS sequence"/>
</dbReference>
<evidence type="ECO:0000313" key="2">
    <source>
        <dbReference type="EMBL" id="KAF2143183.1"/>
    </source>
</evidence>
<reference evidence="2" key="1">
    <citation type="journal article" date="2020" name="Stud. Mycol.">
        <title>101 Dothideomycetes genomes: a test case for predicting lifestyles and emergence of pathogens.</title>
        <authorList>
            <person name="Haridas S."/>
            <person name="Albert R."/>
            <person name="Binder M."/>
            <person name="Bloem J."/>
            <person name="Labutti K."/>
            <person name="Salamov A."/>
            <person name="Andreopoulos B."/>
            <person name="Baker S."/>
            <person name="Barry K."/>
            <person name="Bills G."/>
            <person name="Bluhm B."/>
            <person name="Cannon C."/>
            <person name="Castanera R."/>
            <person name="Culley D."/>
            <person name="Daum C."/>
            <person name="Ezra D."/>
            <person name="Gonzalez J."/>
            <person name="Henrissat B."/>
            <person name="Kuo A."/>
            <person name="Liang C."/>
            <person name="Lipzen A."/>
            <person name="Lutzoni F."/>
            <person name="Magnuson J."/>
            <person name="Mondo S."/>
            <person name="Nolan M."/>
            <person name="Ohm R."/>
            <person name="Pangilinan J."/>
            <person name="Park H.-J."/>
            <person name="Ramirez L."/>
            <person name="Alfaro M."/>
            <person name="Sun H."/>
            <person name="Tritt A."/>
            <person name="Yoshinaga Y."/>
            <person name="Zwiers L.-H."/>
            <person name="Turgeon B."/>
            <person name="Goodwin S."/>
            <person name="Spatafora J."/>
            <person name="Crous P."/>
            <person name="Grigoriev I."/>
        </authorList>
    </citation>
    <scope>NUCLEOTIDE SEQUENCE</scope>
    <source>
        <strain evidence="2">CBS 121167</strain>
    </source>
</reference>
<dbReference type="EMBL" id="ML995482">
    <property type="protein sequence ID" value="KAF2143183.1"/>
    <property type="molecule type" value="Genomic_DNA"/>
</dbReference>
<keyword evidence="3" id="KW-1185">Reference proteome</keyword>
<sequence length="111" mass="12952">MKSAITFAILIAALSSFVSAKECVYGHYYCGRDLMENGDYYNDIIESLIDAHEPVDFPHIVNSVFYCKDSGSIPFKLIPFKEYCIQGCYTNDWDKDDRCKTSKDWEWREQH</sequence>
<keyword evidence="1" id="KW-0732">Signal</keyword>
<dbReference type="OrthoDB" id="3778167at2759"/>
<evidence type="ECO:0000256" key="1">
    <source>
        <dbReference type="SAM" id="SignalP"/>
    </source>
</evidence>
<proteinExistence type="predicted"/>